<dbReference type="Gene3D" id="3.30.1300.30">
    <property type="entry name" value="GSPII I/J protein-like"/>
    <property type="match status" value="1"/>
</dbReference>
<keyword evidence="2" id="KW-1185">Reference proteome</keyword>
<reference evidence="1 2" key="1">
    <citation type="submission" date="2017-01" db="EMBL/GenBank/DDBJ databases">
        <title>The cable genome- insights into the physiology and evolution of filamentous bacteria capable of sulfide oxidation via long distance electron transfer.</title>
        <authorList>
            <person name="Schreiber L."/>
            <person name="Bjerg J.T."/>
            <person name="Boggild A."/>
            <person name="Van De Vossenberg J."/>
            <person name="Meysman F."/>
            <person name="Nielsen L.P."/>
            <person name="Schramm A."/>
            <person name="Kjeldsen K.U."/>
        </authorList>
    </citation>
    <scope>NUCLEOTIDE SEQUENCE [LARGE SCALE GENOMIC DNA]</scope>
    <source>
        <strain evidence="1">A5</strain>
    </source>
</reference>
<accession>A0A444J9B3</accession>
<dbReference type="AlphaFoldDB" id="A0A444J9B3"/>
<protein>
    <submittedName>
        <fullName evidence="1">Type II secretion system (T2SS), protein I</fullName>
    </submittedName>
</protein>
<gene>
    <name evidence="1" type="ORF">VU01_14681</name>
</gene>
<comment type="caution">
    <text evidence="1">The sequence shown here is derived from an EMBL/GenBank/DDBJ whole genome shotgun (WGS) entry which is preliminary data.</text>
</comment>
<sequence>MAIIAMSFVSLLGSQSQSISIAGISRFETTAAMLAREKLTELQLAGFDRLGNSAGRFEDDFTDYSWQTEVRELSEDETGLTGTDGMLKLVTLEVSRGEDINQIFTVRSVIMTDIEPAEAE</sequence>
<evidence type="ECO:0000313" key="1">
    <source>
        <dbReference type="EMBL" id="RWX49639.1"/>
    </source>
</evidence>
<organism evidence="1 2">
    <name type="scientific">Candidatus Electrothrix marina</name>
    <dbReference type="NCBI Taxonomy" id="1859130"/>
    <lineage>
        <taxon>Bacteria</taxon>
        <taxon>Pseudomonadati</taxon>
        <taxon>Thermodesulfobacteriota</taxon>
        <taxon>Desulfobulbia</taxon>
        <taxon>Desulfobulbales</taxon>
        <taxon>Desulfobulbaceae</taxon>
        <taxon>Candidatus Electrothrix</taxon>
    </lineage>
</organism>
<dbReference type="Proteomes" id="UP000288892">
    <property type="component" value="Unassembled WGS sequence"/>
</dbReference>
<name>A0A444J9B3_9BACT</name>
<evidence type="ECO:0000313" key="2">
    <source>
        <dbReference type="Proteomes" id="UP000288892"/>
    </source>
</evidence>
<proteinExistence type="predicted"/>
<dbReference type="EMBL" id="MTKS01000468">
    <property type="protein sequence ID" value="RWX49639.1"/>
    <property type="molecule type" value="Genomic_DNA"/>
</dbReference>